<reference evidence="2" key="1">
    <citation type="submission" date="2025-08" db="UniProtKB">
        <authorList>
            <consortium name="RefSeq"/>
        </authorList>
    </citation>
    <scope>IDENTIFICATION</scope>
    <source>
        <tissue evidence="2">Testes</tissue>
    </source>
</reference>
<sequence length="214" mass="23918">ILNKAIDRLNKVVTQLNIALTLAEDRIQYFEVTDNKSEVYRLIKVSILALDNRISTLQRACDEVRNYADVLDAEFTETEENELKLLERFSSINLFLTENKPAKQEIHPVPQLGQHEVNQQPIPPDDQQAPVQQFVLPPTPQVVPPPTPQVVPPPTPQVAPPSTPQVAPPVPTFQVAFQPPVQQFDQPANAPVPQVEVTQNNFLNNSIPTAHIQV</sequence>
<gene>
    <name evidence="2" type="primary">LOC102801441</name>
</gene>
<keyword evidence="1" id="KW-1185">Reference proteome</keyword>
<evidence type="ECO:0000313" key="2">
    <source>
        <dbReference type="RefSeq" id="XP_006815555.1"/>
    </source>
</evidence>
<protein>
    <submittedName>
        <fullName evidence="2">ENHANCER OF AG-4 protein 2-like</fullName>
    </submittedName>
</protein>
<proteinExistence type="predicted"/>
<name>A0ABM0M6B4_SACKO</name>
<dbReference type="GeneID" id="102801441"/>
<accession>A0ABM0M6B4</accession>
<evidence type="ECO:0000313" key="1">
    <source>
        <dbReference type="Proteomes" id="UP000694865"/>
    </source>
</evidence>
<dbReference type="RefSeq" id="XP_006815555.1">
    <property type="nucleotide sequence ID" value="XM_006815492.1"/>
</dbReference>
<organism evidence="1 2">
    <name type="scientific">Saccoglossus kowalevskii</name>
    <name type="common">Acorn worm</name>
    <dbReference type="NCBI Taxonomy" id="10224"/>
    <lineage>
        <taxon>Eukaryota</taxon>
        <taxon>Metazoa</taxon>
        <taxon>Hemichordata</taxon>
        <taxon>Enteropneusta</taxon>
        <taxon>Harrimaniidae</taxon>
        <taxon>Saccoglossus</taxon>
    </lineage>
</organism>
<dbReference type="Proteomes" id="UP000694865">
    <property type="component" value="Unplaced"/>
</dbReference>
<feature type="non-terminal residue" evidence="2">
    <location>
        <position position="1"/>
    </location>
</feature>